<dbReference type="Proteomes" id="UP000183047">
    <property type="component" value="Unassembled WGS sequence"/>
</dbReference>
<name>A0A1G5EWG3_9FIRM</name>
<dbReference type="RefSeq" id="WP_074462678.1">
    <property type="nucleotide sequence ID" value="NZ_FMUR01000012.1"/>
</dbReference>
<dbReference type="PROSITE" id="PS51257">
    <property type="entry name" value="PROKAR_LIPOPROTEIN"/>
    <property type="match status" value="1"/>
</dbReference>
<protein>
    <submittedName>
        <fullName evidence="1">ABC-type glycerol-3-phosphate transport system, substrate-binding protein</fullName>
    </submittedName>
</protein>
<dbReference type="SUPFAM" id="SSF101898">
    <property type="entry name" value="NHL repeat"/>
    <property type="match status" value="1"/>
</dbReference>
<dbReference type="EMBL" id="FMUR01000012">
    <property type="protein sequence ID" value="SCY31307.1"/>
    <property type="molecule type" value="Genomic_DNA"/>
</dbReference>
<dbReference type="Gene3D" id="3.40.190.10">
    <property type="entry name" value="Periplasmic binding protein-like II"/>
    <property type="match status" value="1"/>
</dbReference>
<evidence type="ECO:0000313" key="2">
    <source>
        <dbReference type="Proteomes" id="UP000183047"/>
    </source>
</evidence>
<dbReference type="SUPFAM" id="SSF53850">
    <property type="entry name" value="Periplasmic binding protein-like II"/>
    <property type="match status" value="1"/>
</dbReference>
<accession>A0A1G5EWG3</accession>
<proteinExistence type="predicted"/>
<sequence length="745" mass="83621">MSKRNIIGRAISVILTCTLCVTTFTGCGGKKLTDEDFANIKKIDKNCIFKQEEFKDILEAGDSVDVLGRNGDKILAVSKTQAGPFKYMSFNPDGSDVNSAEIGGGKDDYIVTGTFDKDGNAYVIYKECKEADGSYGSFLEKIEPTGNIAYKYDFSKEFDEDPFFIRCFAWSDKYGLLCGTMDGVQTFDEKNGLKVLVDRKNMNGMGGILSIDELADNKLFINYFDDSSYEGRFVVADADNNKVDKKLSGFQKHGFYSFFEDEAGNLYAEDDYGIYKCDIEADKLVKLLDFRDASISFDEMNAQAGFVALNEKEIIADTSVGDEQVNSLVKLTKVNPEDVGDKTVITLSGMYVDRDIVKQIMDFNRSSDKYAIKILDYSEFYDDFEQLQKQFNLDITSGKAADIICFSGAESSVRKYADKGTLLDLSAAFENGGPLGDIEILPNIKEMMKYNDKIYTFMPTFDISTFATKSENASGKQTLSYKDCDELITGKGMDYKTAFGSYYTRDQICEYFWMMYGDEFFDLKSKKCNFNTPEFTEFLNFANKFPDEEPVDYVIGDDILDDFAAGKSIFYAANYWDIWEYAETKQLAGDVELVGFPNNLGKNLAALNTTTFAVNSKTENVDVIYDLIRELMTSDKKSDNGFSSVKSKFEEELHEAAVEASDSNKRAKLYDPVSGEWKKINPLTEEDIKKFYDYAVSINTNAGIDMQVSSIVLEEASSFFAGQKTAEQVAEVIQNRVSNYIAENS</sequence>
<evidence type="ECO:0000313" key="1">
    <source>
        <dbReference type="EMBL" id="SCY31307.1"/>
    </source>
</evidence>
<dbReference type="OrthoDB" id="1992988at2"/>
<reference evidence="2" key="1">
    <citation type="submission" date="2016-10" db="EMBL/GenBank/DDBJ databases">
        <authorList>
            <person name="Varghese N."/>
            <person name="Submissions S."/>
        </authorList>
    </citation>
    <scope>NUCLEOTIDE SEQUENCE [LARGE SCALE GENOMIC DNA]</scope>
    <source>
        <strain evidence="2">XBD2006</strain>
    </source>
</reference>
<keyword evidence="2" id="KW-1185">Reference proteome</keyword>
<gene>
    <name evidence="1" type="ORF">SAMN02910451_02126</name>
</gene>
<organism evidence="1 2">
    <name type="scientific">Butyrivibrio hungatei</name>
    <dbReference type="NCBI Taxonomy" id="185008"/>
    <lineage>
        <taxon>Bacteria</taxon>
        <taxon>Bacillati</taxon>
        <taxon>Bacillota</taxon>
        <taxon>Clostridia</taxon>
        <taxon>Lachnospirales</taxon>
        <taxon>Lachnospiraceae</taxon>
        <taxon>Butyrivibrio</taxon>
    </lineage>
</organism>
<dbReference type="InterPro" id="IPR006059">
    <property type="entry name" value="SBP"/>
</dbReference>
<dbReference type="Pfam" id="PF13416">
    <property type="entry name" value="SBP_bac_8"/>
    <property type="match status" value="1"/>
</dbReference>
<dbReference type="AlphaFoldDB" id="A0A1G5EWG3"/>